<name>A0A9P7G138_9AGAR</name>
<proteinExistence type="predicted"/>
<feature type="compositionally biased region" description="Low complexity" evidence="1">
    <location>
        <begin position="87"/>
        <end position="96"/>
    </location>
</feature>
<feature type="compositionally biased region" description="Polar residues" evidence="1">
    <location>
        <begin position="850"/>
        <end position="863"/>
    </location>
</feature>
<feature type="compositionally biased region" description="Polar residues" evidence="1">
    <location>
        <begin position="10"/>
        <end position="30"/>
    </location>
</feature>
<feature type="compositionally biased region" description="Polar residues" evidence="1">
    <location>
        <begin position="894"/>
        <end position="926"/>
    </location>
</feature>
<reference evidence="2" key="2">
    <citation type="submission" date="2021-10" db="EMBL/GenBank/DDBJ databases">
        <title>Phylogenomics reveals ancestral predisposition of the termite-cultivated fungus Termitomyces towards a domesticated lifestyle.</title>
        <authorList>
            <person name="Auxier B."/>
            <person name="Grum-Grzhimaylo A."/>
            <person name="Cardenas M.E."/>
            <person name="Lodge J.D."/>
            <person name="Laessoe T."/>
            <person name="Pedersen O."/>
            <person name="Smith M.E."/>
            <person name="Kuyper T.W."/>
            <person name="Franco-Molano E.A."/>
            <person name="Baroni T.J."/>
            <person name="Aanen D.K."/>
        </authorList>
    </citation>
    <scope>NUCLEOTIDE SEQUENCE</scope>
    <source>
        <strain evidence="2">D49</strain>
    </source>
</reference>
<feature type="compositionally biased region" description="Polar residues" evidence="1">
    <location>
        <begin position="42"/>
        <end position="62"/>
    </location>
</feature>
<feature type="region of interest" description="Disordered" evidence="1">
    <location>
        <begin position="467"/>
        <end position="675"/>
    </location>
</feature>
<organism evidence="2 3">
    <name type="scientific">Sphagnurus paluster</name>
    <dbReference type="NCBI Taxonomy" id="117069"/>
    <lineage>
        <taxon>Eukaryota</taxon>
        <taxon>Fungi</taxon>
        <taxon>Dikarya</taxon>
        <taxon>Basidiomycota</taxon>
        <taxon>Agaricomycotina</taxon>
        <taxon>Agaricomycetes</taxon>
        <taxon>Agaricomycetidae</taxon>
        <taxon>Agaricales</taxon>
        <taxon>Tricholomatineae</taxon>
        <taxon>Lyophyllaceae</taxon>
        <taxon>Sphagnurus</taxon>
    </lineage>
</organism>
<dbReference type="EMBL" id="JABCKI010005739">
    <property type="protein sequence ID" value="KAG5638905.1"/>
    <property type="molecule type" value="Genomic_DNA"/>
</dbReference>
<feature type="compositionally biased region" description="Polar residues" evidence="1">
    <location>
        <begin position="467"/>
        <end position="479"/>
    </location>
</feature>
<feature type="compositionally biased region" description="Low complexity" evidence="1">
    <location>
        <begin position="177"/>
        <end position="206"/>
    </location>
</feature>
<feature type="compositionally biased region" description="Polar residues" evidence="1">
    <location>
        <begin position="694"/>
        <end position="710"/>
    </location>
</feature>
<reference evidence="2" key="1">
    <citation type="submission" date="2021-02" db="EMBL/GenBank/DDBJ databases">
        <authorList>
            <person name="Nieuwenhuis M."/>
            <person name="Van De Peppel L.J.J."/>
        </authorList>
    </citation>
    <scope>NUCLEOTIDE SEQUENCE</scope>
    <source>
        <strain evidence="2">D49</strain>
    </source>
</reference>
<feature type="region of interest" description="Disordered" evidence="1">
    <location>
        <begin position="974"/>
        <end position="1017"/>
    </location>
</feature>
<dbReference type="AlphaFoldDB" id="A0A9P7G138"/>
<feature type="compositionally biased region" description="Polar residues" evidence="1">
    <location>
        <begin position="582"/>
        <end position="602"/>
    </location>
</feature>
<protein>
    <submittedName>
        <fullName evidence="2">Uncharacterized protein</fullName>
    </submittedName>
</protein>
<feature type="compositionally biased region" description="Basic and acidic residues" evidence="1">
    <location>
        <begin position="712"/>
        <end position="725"/>
    </location>
</feature>
<feature type="region of interest" description="Disordered" evidence="1">
    <location>
        <begin position="288"/>
        <end position="310"/>
    </location>
</feature>
<feature type="region of interest" description="Disordered" evidence="1">
    <location>
        <begin position="1"/>
        <end position="104"/>
    </location>
</feature>
<feature type="compositionally biased region" description="Polar residues" evidence="1">
    <location>
        <begin position="651"/>
        <end position="664"/>
    </location>
</feature>
<evidence type="ECO:0000256" key="1">
    <source>
        <dbReference type="SAM" id="MobiDB-lite"/>
    </source>
</evidence>
<feature type="region of interest" description="Disordered" evidence="1">
    <location>
        <begin position="323"/>
        <end position="343"/>
    </location>
</feature>
<comment type="caution">
    <text evidence="2">The sequence shown here is derived from an EMBL/GenBank/DDBJ whole genome shotgun (WGS) entry which is preliminary data.</text>
</comment>
<sequence length="1056" mass="113545">MAEYLDGQGAQRQNSVRSIASNTSAASGVSLTRRARTRARSKTLTAPSSPRLPTSLPNSPTSELPYLGVSFTQEPPPLIPALDARSRPVPSRSSSPDAVQPPLRDGYMSSGHQADRPLIAFSVEGSAMYQRPAKLSSQTSGMPVLPTATNPQPPPSAFSRDPTLTGVDPSHVNVRDSISTQLSGLSSSVYPPSTSTTSGPDSPLSPRSMVDQEHSYEISSYDPEVGEAEEYDGDDVSYRLRLLVNNSYFLPPAHSKPSLADFAAMENNIQKKPVKPPTPTFFDLFRGKAKSKPPTPTNNQGSGFDPAGPVLRTAADSITTAHALGSQPRSSSQIPRGAPPGARTGRVVVVREKMHDLAVAAKQAEQDMKSRGARRDQDAQGAPNAFNNVIDPTDAVDLPPPSSDYPFAVQASALHGLGVHDSLGAALLADRLPPPQSPGMSSMFDAEDDWRKVLLHQAVHHSLDSMSPDVSFSMMQGPSTPAMASPRPGPSERSPHTPRPPLERRIISNPRFSDTSPPVISRKKSSQSVGAASATKGYTFKKPPSLDTSRPLSQYTPLRSATPSAPLTPLTPAPRKHLITPVYSTSQTEPNAPETQGKSSRTAADGPSRLSMRKTMSSSGVSDAYDSDPRDMLLTPPPLPTPSFSVTSFSEMQSRSRATSQSFSTDHEMPDEDDALMPRHSVAFSAVAGRAGRQSLSEHSQPSPTMSTFHDASADTPDRSSDHSQWRPSVDHNSPSSRDSPVARYSAMSPPPRISSSLAHVALSPPPRFHYQSLQPHPSSSPHTSDVDARSGYSAPLTDDTTLIIHAPEPTTPPLPISQRRGNPPGRLLSLDIPSHHIPVAIHSAPGPSSPTSFFDSLQSQPNAMDDLESSDESDDEDTTCLNPPIPIRDPRTRSMSITPASPRSSSFMRLGNHSTPYVSHTSSPMPRSPLGFKNKPPVGNTPVRAPFFTERSGRGDQSPRTPVSSFDFYRAQQSQQDLTLGASEASPESAKGKTSPLNKRRSTVGPSAMWKRNPKAQESLKKLDGLLLQHMETEKDTIKRIATTARSNIPPEHRW</sequence>
<feature type="compositionally biased region" description="Low complexity" evidence="1">
    <location>
        <begin position="560"/>
        <end position="570"/>
    </location>
</feature>
<feature type="region of interest" description="Disordered" evidence="1">
    <location>
        <begin position="361"/>
        <end position="402"/>
    </location>
</feature>
<accession>A0A9P7G138</accession>
<feature type="compositionally biased region" description="Polar residues" evidence="1">
    <location>
        <begin position="546"/>
        <end position="559"/>
    </location>
</feature>
<gene>
    <name evidence="2" type="ORF">H0H81_008966</name>
</gene>
<dbReference type="Proteomes" id="UP000717328">
    <property type="component" value="Unassembled WGS sequence"/>
</dbReference>
<dbReference type="OrthoDB" id="3261862at2759"/>
<feature type="region of interest" description="Disordered" evidence="1">
    <location>
        <begin position="689"/>
        <end position="940"/>
    </location>
</feature>
<feature type="compositionally biased region" description="Basic and acidic residues" evidence="1">
    <location>
        <begin position="364"/>
        <end position="378"/>
    </location>
</feature>
<feature type="compositionally biased region" description="Acidic residues" evidence="1">
    <location>
        <begin position="866"/>
        <end position="879"/>
    </location>
</feature>
<keyword evidence="3" id="KW-1185">Reference proteome</keyword>
<evidence type="ECO:0000313" key="2">
    <source>
        <dbReference type="EMBL" id="KAG5638905.1"/>
    </source>
</evidence>
<feature type="region of interest" description="Disordered" evidence="1">
    <location>
        <begin position="132"/>
        <end position="228"/>
    </location>
</feature>
<evidence type="ECO:0000313" key="3">
    <source>
        <dbReference type="Proteomes" id="UP000717328"/>
    </source>
</evidence>